<gene>
    <name evidence="2" type="ORF">CAOG_002754</name>
</gene>
<dbReference type="PhylomeDB" id="A0A0D2U9D0"/>
<dbReference type="OrthoDB" id="5854099at2759"/>
<name>A0A0D2U9D0_CAPO3</name>
<dbReference type="AlphaFoldDB" id="A0A0D2U9D0"/>
<accession>A0A0D2U9D0</accession>
<feature type="region of interest" description="Disordered" evidence="1">
    <location>
        <begin position="13"/>
        <end position="34"/>
    </location>
</feature>
<evidence type="ECO:0000256" key="1">
    <source>
        <dbReference type="SAM" id="MobiDB-lite"/>
    </source>
</evidence>
<reference evidence="3" key="1">
    <citation type="submission" date="2011-02" db="EMBL/GenBank/DDBJ databases">
        <title>The Genome Sequence of Capsaspora owczarzaki ATCC 30864.</title>
        <authorList>
            <person name="Russ C."/>
            <person name="Cuomo C."/>
            <person name="Burger G."/>
            <person name="Gray M.W."/>
            <person name="Holland P.W.H."/>
            <person name="King N."/>
            <person name="Lang F.B.F."/>
            <person name="Roger A.J."/>
            <person name="Ruiz-Trillo I."/>
            <person name="Young S.K."/>
            <person name="Zeng Q."/>
            <person name="Gargeya S."/>
            <person name="Alvarado L."/>
            <person name="Berlin A."/>
            <person name="Chapman S.B."/>
            <person name="Chen Z."/>
            <person name="Freedman E."/>
            <person name="Gellesch M."/>
            <person name="Goldberg J."/>
            <person name="Griggs A."/>
            <person name="Gujja S."/>
            <person name="Heilman E."/>
            <person name="Heiman D."/>
            <person name="Howarth C."/>
            <person name="Mehta T."/>
            <person name="Neiman D."/>
            <person name="Pearson M."/>
            <person name="Roberts A."/>
            <person name="Saif S."/>
            <person name="Shea T."/>
            <person name="Shenoy N."/>
            <person name="Sisk P."/>
            <person name="Stolte C."/>
            <person name="Sykes S."/>
            <person name="White J."/>
            <person name="Yandava C."/>
            <person name="Haas B."/>
            <person name="Nusbaum C."/>
            <person name="Birren B."/>
        </authorList>
    </citation>
    <scope>NUCLEOTIDE SEQUENCE</scope>
    <source>
        <strain evidence="3">ATCC 30864</strain>
    </source>
</reference>
<feature type="compositionally biased region" description="Basic residues" evidence="1">
    <location>
        <begin position="284"/>
        <end position="295"/>
    </location>
</feature>
<keyword evidence="3" id="KW-1185">Reference proteome</keyword>
<dbReference type="EMBL" id="KE346362">
    <property type="protein sequence ID" value="KJE91646.1"/>
    <property type="molecule type" value="Genomic_DNA"/>
</dbReference>
<dbReference type="PANTHER" id="PTHR14735:SF1">
    <property type="entry name" value="COILED-COIL DOMAIN-CONTAINING PROTEIN 134"/>
    <property type="match status" value="1"/>
</dbReference>
<dbReference type="PANTHER" id="PTHR14735">
    <property type="entry name" value="COILED-COIL DOMAIN-CONTAINING PROTEIN 134"/>
    <property type="match status" value="1"/>
</dbReference>
<sequence>MAVIAAALIASTAGDAPPPSAQRPASTTDRAGDAAHLDVPPEAMRAKQLNKHRAIQPAHRARLAAPTAAADIEDTAADAAAAAAAAAAPDIPDEAQLMYARLFRTKRVEHLDAVERMLQMQPKHQSKLLPTLISTVFEVLEKSRATLDGVQPGDAIPAADLVKHDALSSVLENLVFFADMMLRFPAIVHPLVDSNQVRLDLLMWALFLGEQSPVYSENDLHVLDLLKQEANIIPKDENFVNPFGKRAKMKAAEDAAYQKRLEAEAANAEARKRQPKRQTDSGSRRKVLLNRIPRRGHLDENADSSSSQGGIHGKTAMHDEEDL</sequence>
<protein>
    <submittedName>
        <fullName evidence="2">Uncharacterized protein</fullName>
    </submittedName>
</protein>
<dbReference type="InterPro" id="IPR026321">
    <property type="entry name" value="CC134"/>
</dbReference>
<organism evidence="2 3">
    <name type="scientific">Capsaspora owczarzaki (strain ATCC 30864)</name>
    <dbReference type="NCBI Taxonomy" id="595528"/>
    <lineage>
        <taxon>Eukaryota</taxon>
        <taxon>Filasterea</taxon>
        <taxon>Capsaspora</taxon>
    </lineage>
</organism>
<feature type="compositionally biased region" description="Basic and acidic residues" evidence="1">
    <location>
        <begin position="264"/>
        <end position="283"/>
    </location>
</feature>
<dbReference type="InParanoid" id="A0A0D2U9D0"/>
<dbReference type="Pfam" id="PF15002">
    <property type="entry name" value="ERK-JNK_inhib"/>
    <property type="match status" value="1"/>
</dbReference>
<dbReference type="Proteomes" id="UP000008743">
    <property type="component" value="Unassembled WGS sequence"/>
</dbReference>
<proteinExistence type="predicted"/>
<feature type="region of interest" description="Disordered" evidence="1">
    <location>
        <begin position="264"/>
        <end position="323"/>
    </location>
</feature>
<evidence type="ECO:0000313" key="3">
    <source>
        <dbReference type="Proteomes" id="UP000008743"/>
    </source>
</evidence>
<evidence type="ECO:0000313" key="2">
    <source>
        <dbReference type="EMBL" id="KJE91646.1"/>
    </source>
</evidence>
<dbReference type="RefSeq" id="XP_004349504.1">
    <property type="nucleotide sequence ID" value="XM_004349454.1"/>
</dbReference>
<dbReference type="STRING" id="595528.A0A0D2U9D0"/>